<dbReference type="Gene3D" id="3.90.1430.10">
    <property type="entry name" value="Yeast translation eEF2 (G' domain)"/>
    <property type="match status" value="1"/>
</dbReference>
<feature type="region of interest" description="Disordered" evidence="1">
    <location>
        <begin position="435"/>
        <end position="475"/>
    </location>
</feature>
<dbReference type="PANTHER" id="PTHR42908">
    <property type="entry name" value="TRANSLATION ELONGATION FACTOR-RELATED"/>
    <property type="match status" value="1"/>
</dbReference>
<reference evidence="2 3" key="1">
    <citation type="submission" date="2012-10" db="EMBL/GenBank/DDBJ databases">
        <authorList>
            <consortium name="Gibbon Genome Sequencing Consortium"/>
        </authorList>
    </citation>
    <scope>NUCLEOTIDE SEQUENCE [LARGE SCALE GENOMIC DNA]</scope>
</reference>
<dbReference type="GO" id="GO:0003924">
    <property type="term" value="F:GTPase activity"/>
    <property type="evidence" value="ECO:0007669"/>
    <property type="project" value="TreeGrafter"/>
</dbReference>
<dbReference type="GO" id="GO:1990904">
    <property type="term" value="C:ribonucleoprotein complex"/>
    <property type="evidence" value="ECO:0007669"/>
    <property type="project" value="TreeGrafter"/>
</dbReference>
<dbReference type="InterPro" id="IPR027417">
    <property type="entry name" value="P-loop_NTPase"/>
</dbReference>
<protein>
    <submittedName>
        <fullName evidence="2">Uncharacterized protein</fullName>
    </submittedName>
</protein>
<dbReference type="EMBL" id="ADFV01044088">
    <property type="status" value="NOT_ANNOTATED_CDS"/>
    <property type="molecule type" value="Genomic_DNA"/>
</dbReference>
<accession>A0A2I3GLY7</accession>
<dbReference type="SUPFAM" id="SSF50447">
    <property type="entry name" value="Translation proteins"/>
    <property type="match status" value="1"/>
</dbReference>
<evidence type="ECO:0000256" key="1">
    <source>
        <dbReference type="SAM" id="MobiDB-lite"/>
    </source>
</evidence>
<evidence type="ECO:0000313" key="3">
    <source>
        <dbReference type="Proteomes" id="UP000001073"/>
    </source>
</evidence>
<dbReference type="GO" id="GO:0042256">
    <property type="term" value="P:cytosolic ribosome assembly"/>
    <property type="evidence" value="ECO:0007669"/>
    <property type="project" value="TreeGrafter"/>
</dbReference>
<name>A0A2I3GLY7_NOMLE</name>
<feature type="compositionally biased region" description="Basic and acidic residues" evidence="1">
    <location>
        <begin position="461"/>
        <end position="475"/>
    </location>
</feature>
<proteinExistence type="predicted"/>
<dbReference type="Proteomes" id="UP000001073">
    <property type="component" value="Chromosome 6"/>
</dbReference>
<dbReference type="SUPFAM" id="SSF52540">
    <property type="entry name" value="P-loop containing nucleoside triphosphate hydrolases"/>
    <property type="match status" value="2"/>
</dbReference>
<dbReference type="InterPro" id="IPR009000">
    <property type="entry name" value="Transl_B-barrel_sf"/>
</dbReference>
<dbReference type="STRING" id="61853.ENSNLEP00000032331"/>
<dbReference type="GO" id="GO:0043022">
    <property type="term" value="F:ribosome binding"/>
    <property type="evidence" value="ECO:0007669"/>
    <property type="project" value="TreeGrafter"/>
</dbReference>
<dbReference type="OMA" id="AWLENIC"/>
<dbReference type="Gene3D" id="2.40.30.10">
    <property type="entry name" value="Translation factors"/>
    <property type="match status" value="1"/>
</dbReference>
<dbReference type="GO" id="GO:0005829">
    <property type="term" value="C:cytosol"/>
    <property type="evidence" value="ECO:0007669"/>
    <property type="project" value="TreeGrafter"/>
</dbReference>
<dbReference type="FunFam" id="3.90.1430.10:FF:000002">
    <property type="entry name" value="Elongation factor like GTPase 1"/>
    <property type="match status" value="1"/>
</dbReference>
<dbReference type="AlphaFoldDB" id="A0A2I3GLY7"/>
<dbReference type="Ensembl" id="ENSNLET00000052413.1">
    <property type="protein sequence ID" value="ENSNLEP00000032331.1"/>
    <property type="gene ID" value="ENSNLEG00000031827.1"/>
</dbReference>
<dbReference type="GeneTree" id="ENSGT00550000074806"/>
<dbReference type="EMBL" id="ADFV01044090">
    <property type="status" value="NOT_ANNOTATED_CDS"/>
    <property type="molecule type" value="Genomic_DNA"/>
</dbReference>
<organism evidence="2 3">
    <name type="scientific">Nomascus leucogenys</name>
    <name type="common">Northern white-cheeked gibbon</name>
    <name type="synonym">Hylobates leucogenys</name>
    <dbReference type="NCBI Taxonomy" id="61853"/>
    <lineage>
        <taxon>Eukaryota</taxon>
        <taxon>Metazoa</taxon>
        <taxon>Chordata</taxon>
        <taxon>Craniata</taxon>
        <taxon>Vertebrata</taxon>
        <taxon>Euteleostomi</taxon>
        <taxon>Mammalia</taxon>
        <taxon>Eutheria</taxon>
        <taxon>Euarchontoglires</taxon>
        <taxon>Primates</taxon>
        <taxon>Haplorrhini</taxon>
        <taxon>Catarrhini</taxon>
        <taxon>Hylobatidae</taxon>
        <taxon>Nomascus</taxon>
    </lineage>
</organism>
<sequence>NLLDKMIQLKKNTANIRNICVLAHVDHRKTTLADCLISSNGIISSHLAGRVCYYFINTCRISVLAVKNVMNHFLAISLHYATGKSICFKETHFFAYIPHILFWPLHMICCQSQAVQAWIQMETSDCYSLIVNVTSIRVCLMSPNGLMIPAPTQVKQCFSCHEHINALTGTLFTSKVLGERAERETESQVNPNSEQGEQVYDWSTGLEDTDDSHLYFSPEQGNMVFTSAIDGWGFGIEHFARIYSQKIGIKKEVLMKTLWGDYYINMKAKKIMKGDQAKGKKLLFVQLILENIWSLYDAILKKDKEKIDKIVTSLGLKIGAQEARHSDPKVQINAICSQWLPISHAVLAMVCQKLPSPLDITAERVERLMCTGSQTFDSLPPETQALKAAFMKCGSEDTAPVIIFVSKMFAVDAKVLPQNKPRPLTQEEIRARQRHAEKLAAAQGQAPLEPTQDGSALETCPKGEEPRGDEQQVERMTPKPVLQEENNQESFIAFARVFSGVARRGKKIFVLGPKYSPLEFLQRVRIESKIFMYCFSRV</sequence>
<evidence type="ECO:0000313" key="2">
    <source>
        <dbReference type="Ensembl" id="ENSNLEP00000032331.1"/>
    </source>
</evidence>
<dbReference type="Gene3D" id="3.40.50.300">
    <property type="entry name" value="P-loop containing nucleotide triphosphate hydrolases"/>
    <property type="match status" value="1"/>
</dbReference>
<reference evidence="2" key="3">
    <citation type="submission" date="2025-09" db="UniProtKB">
        <authorList>
            <consortium name="Ensembl"/>
        </authorList>
    </citation>
    <scope>IDENTIFICATION</scope>
</reference>
<dbReference type="EMBL" id="ADFV01044089">
    <property type="status" value="NOT_ANNOTATED_CDS"/>
    <property type="molecule type" value="Genomic_DNA"/>
</dbReference>
<keyword evidence="3" id="KW-1185">Reference proteome</keyword>
<dbReference type="InParanoid" id="A0A2I3GLY7"/>
<dbReference type="PANTHER" id="PTHR42908:SF3">
    <property type="entry name" value="ELONGATION FACTOR-LIKE GTPASE 1"/>
    <property type="match status" value="1"/>
</dbReference>
<reference evidence="2" key="2">
    <citation type="submission" date="2025-08" db="UniProtKB">
        <authorList>
            <consortium name="Ensembl"/>
        </authorList>
    </citation>
    <scope>IDENTIFICATION</scope>
</reference>